<evidence type="ECO:0000313" key="4">
    <source>
        <dbReference type="EMBL" id="HIX81922.1"/>
    </source>
</evidence>
<dbReference type="SMART" id="SM00849">
    <property type="entry name" value="Lactamase_B"/>
    <property type="match status" value="1"/>
</dbReference>
<name>A0A9D1XMT3_9FIRM</name>
<dbReference type="Gene3D" id="3.60.15.10">
    <property type="entry name" value="Ribonuclease Z/Hydroxyacylglutathione hydrolase-like"/>
    <property type="match status" value="1"/>
</dbReference>
<dbReference type="CDD" id="cd06262">
    <property type="entry name" value="metallo-hydrolase-like_MBL-fold"/>
    <property type="match status" value="1"/>
</dbReference>
<evidence type="ECO:0000313" key="5">
    <source>
        <dbReference type="Proteomes" id="UP000886724"/>
    </source>
</evidence>
<evidence type="ECO:0000256" key="1">
    <source>
        <dbReference type="SAM" id="MobiDB-lite"/>
    </source>
</evidence>
<feature type="chain" id="PRO_5038527073" evidence="2">
    <location>
        <begin position="28"/>
        <end position="656"/>
    </location>
</feature>
<dbReference type="EMBL" id="DXET01000177">
    <property type="protein sequence ID" value="HIX81922.1"/>
    <property type="molecule type" value="Genomic_DNA"/>
</dbReference>
<organism evidence="4 5">
    <name type="scientific">Candidatus Erysipelatoclostridium merdavium</name>
    <dbReference type="NCBI Taxonomy" id="2838566"/>
    <lineage>
        <taxon>Bacteria</taxon>
        <taxon>Bacillati</taxon>
        <taxon>Bacillota</taxon>
        <taxon>Erysipelotrichia</taxon>
        <taxon>Erysipelotrichales</taxon>
        <taxon>Erysipelotrichales incertae sedis</taxon>
    </lineage>
</organism>
<protein>
    <submittedName>
        <fullName evidence="4">MBL fold metallo-hydrolase</fullName>
    </submittedName>
</protein>
<proteinExistence type="predicted"/>
<evidence type="ECO:0000256" key="2">
    <source>
        <dbReference type="SAM" id="SignalP"/>
    </source>
</evidence>
<dbReference type="SUPFAM" id="SSF56281">
    <property type="entry name" value="Metallo-hydrolase/oxidoreductase"/>
    <property type="match status" value="1"/>
</dbReference>
<feature type="signal peptide" evidence="2">
    <location>
        <begin position="1"/>
        <end position="27"/>
    </location>
</feature>
<dbReference type="AlphaFoldDB" id="A0A9D1XMT3"/>
<accession>A0A9D1XMT3</accession>
<dbReference type="Proteomes" id="UP000886724">
    <property type="component" value="Unassembled WGS sequence"/>
</dbReference>
<dbReference type="InterPro" id="IPR036866">
    <property type="entry name" value="RibonucZ/Hydroxyglut_hydro"/>
</dbReference>
<feature type="compositionally biased region" description="Polar residues" evidence="1">
    <location>
        <begin position="599"/>
        <end position="625"/>
    </location>
</feature>
<reference evidence="4" key="2">
    <citation type="submission" date="2021-04" db="EMBL/GenBank/DDBJ databases">
        <authorList>
            <person name="Gilroy R."/>
        </authorList>
    </citation>
    <scope>NUCLEOTIDE SEQUENCE</scope>
    <source>
        <strain evidence="4">ChiGjej1B1-14440</strain>
    </source>
</reference>
<sequence>MNKKNLFLSAFLTTSMMLGSSITTLMANETDNSSNEVIIEETVPVNDENNQNGENEQSNQPINYVNEENQNNNVEQKTIENVTGNCQQAISEVTFPKYESDGTKTDVHVSDLLKEHLDTTDLSGEKDNEAKTLTFKDVLLKDVYLNSDYLNGKSEAGISFYNMVNYFTDVKQIKQILDANPGYTVVDSAGNKVDGAYIDELLGLINQILNFDTGTNLKYDKNSTYDSAEFAQNSKLGGTDVIATSNEGNVTLKFHIDSHGWWGYDLGADDSITGLVMGFDQDAIDADHKEHEGPLTRAYANFFVIDMQTKGNGKWYMLRNTDLENPIIYVSEDGKEAFMIDVDFYGENVINKVITDVIGPECESLKIFLTYNHSDHCNNLSVIAQDERLSEITSIIWPENEPHPTKDGKDLVTLFGEDKVTTVADGEKFTAANHEFQFIEIPNEHTPAGGQLADLTNNVLYSGDTLGAQVHLGGSTVTLSTIDGWLNGALKTEQYIKDNGIEYIIGGHTPYLNTPEYASWVATAMQYAKEQITADSAWQGGLVIVENGQIVTGERLDEIFANGLTDREELFIASANFRNNLPTEPEENPGQTPDDDNKNPGNTDDQDNSNVNANTPQNKKSSSVKTGDETNLAWALLGLAGASVLYTVTKKTRKLN</sequence>
<comment type="caution">
    <text evidence="4">The sequence shown here is derived from an EMBL/GenBank/DDBJ whole genome shotgun (WGS) entry which is preliminary data.</text>
</comment>
<feature type="domain" description="Metallo-beta-lactamase" evidence="3">
    <location>
        <begin position="325"/>
        <end position="508"/>
    </location>
</feature>
<keyword evidence="2" id="KW-0732">Signal</keyword>
<gene>
    <name evidence="4" type="ORF">H9980_08140</name>
</gene>
<reference evidence="4" key="1">
    <citation type="journal article" date="2021" name="PeerJ">
        <title>Extensive microbial diversity within the chicken gut microbiome revealed by metagenomics and culture.</title>
        <authorList>
            <person name="Gilroy R."/>
            <person name="Ravi A."/>
            <person name="Getino M."/>
            <person name="Pursley I."/>
            <person name="Horton D.L."/>
            <person name="Alikhan N.F."/>
            <person name="Baker D."/>
            <person name="Gharbi K."/>
            <person name="Hall N."/>
            <person name="Watson M."/>
            <person name="Adriaenssens E.M."/>
            <person name="Foster-Nyarko E."/>
            <person name="Jarju S."/>
            <person name="Secka A."/>
            <person name="Antonio M."/>
            <person name="Oren A."/>
            <person name="Chaudhuri R.R."/>
            <person name="La Ragione R."/>
            <person name="Hildebrand F."/>
            <person name="Pallen M.J."/>
        </authorList>
    </citation>
    <scope>NUCLEOTIDE SEQUENCE</scope>
    <source>
        <strain evidence="4">ChiGjej1B1-14440</strain>
    </source>
</reference>
<evidence type="ECO:0000259" key="3">
    <source>
        <dbReference type="SMART" id="SM00849"/>
    </source>
</evidence>
<dbReference type="InterPro" id="IPR001279">
    <property type="entry name" value="Metallo-B-lactamas"/>
</dbReference>
<feature type="region of interest" description="Disordered" evidence="1">
    <location>
        <begin position="578"/>
        <end position="626"/>
    </location>
</feature>